<dbReference type="InterPro" id="IPR029442">
    <property type="entry name" value="GyrI-like"/>
</dbReference>
<keyword evidence="8" id="KW-1185">Reference proteome</keyword>
<gene>
    <name evidence="7" type="ORF">CCE28_21110</name>
</gene>
<keyword evidence="5" id="KW-0175">Coiled coil</keyword>
<evidence type="ECO:0000256" key="1">
    <source>
        <dbReference type="ARBA" id="ARBA00022491"/>
    </source>
</evidence>
<evidence type="ECO:0000256" key="2">
    <source>
        <dbReference type="ARBA" id="ARBA00023015"/>
    </source>
</evidence>
<dbReference type="InterPro" id="IPR011256">
    <property type="entry name" value="Reg_factor_effector_dom_sf"/>
</dbReference>
<dbReference type="Gene3D" id="1.10.1660.10">
    <property type="match status" value="1"/>
</dbReference>
<sequence>MKDKLSIGEFAKLRNITTETLRHYDRIGLLKPIKIDPKTGYRYYSILQYEELGTIKELRQLGMSIDEIKKYFNNRNLKQSVNILEDKHNELKKKIKELQQLEESISEKIKHLQDISKVSDLEGIFIKEIKEREIITFDKSIKNEIDLSYACLQLENELKEIAPIVASNRYGAIIKQKDIGLNKYLESVVMFLFIKDKDNIDENHIIKIPKGTYACMYYKGSIWDREVHLKKMIEYIGEKAYRVCGDILQIVQIDISVTDKKEEELFEIQIPIKKY</sequence>
<evidence type="ECO:0000259" key="6">
    <source>
        <dbReference type="PROSITE" id="PS50937"/>
    </source>
</evidence>
<name>A0A267M9G4_9FIRM</name>
<evidence type="ECO:0000256" key="3">
    <source>
        <dbReference type="ARBA" id="ARBA00023125"/>
    </source>
</evidence>
<dbReference type="SUPFAM" id="SSF46955">
    <property type="entry name" value="Putative DNA-binding domain"/>
    <property type="match status" value="1"/>
</dbReference>
<dbReference type="PANTHER" id="PTHR30204">
    <property type="entry name" value="REDOX-CYCLING DRUG-SENSING TRANSCRIPTIONAL ACTIVATOR SOXR"/>
    <property type="match status" value="1"/>
</dbReference>
<dbReference type="GO" id="GO:0003677">
    <property type="term" value="F:DNA binding"/>
    <property type="evidence" value="ECO:0007669"/>
    <property type="project" value="UniProtKB-KW"/>
</dbReference>
<evidence type="ECO:0000256" key="4">
    <source>
        <dbReference type="ARBA" id="ARBA00023163"/>
    </source>
</evidence>
<dbReference type="Pfam" id="PF06445">
    <property type="entry name" value="GyrI-like"/>
    <property type="match status" value="1"/>
</dbReference>
<dbReference type="InterPro" id="IPR009061">
    <property type="entry name" value="DNA-bd_dom_put_sf"/>
</dbReference>
<dbReference type="InterPro" id="IPR047057">
    <property type="entry name" value="MerR_fam"/>
</dbReference>
<dbReference type="Pfam" id="PF13411">
    <property type="entry name" value="MerR_1"/>
    <property type="match status" value="1"/>
</dbReference>
<dbReference type="EMBL" id="NIBG01000037">
    <property type="protein sequence ID" value="PAB56204.1"/>
    <property type="molecule type" value="Genomic_DNA"/>
</dbReference>
<feature type="domain" description="HTH merR-type" evidence="6">
    <location>
        <begin position="4"/>
        <end position="74"/>
    </location>
</feature>
<feature type="coiled-coil region" evidence="5">
    <location>
        <begin position="74"/>
        <end position="115"/>
    </location>
</feature>
<dbReference type="Proteomes" id="UP000216024">
    <property type="component" value="Unassembled WGS sequence"/>
</dbReference>
<dbReference type="PROSITE" id="PS50937">
    <property type="entry name" value="HTH_MERR_2"/>
    <property type="match status" value="1"/>
</dbReference>
<dbReference type="AlphaFoldDB" id="A0A267M9G4"/>
<proteinExistence type="predicted"/>
<dbReference type="RefSeq" id="WP_095136134.1">
    <property type="nucleotide sequence ID" value="NZ_NIBG01000037.1"/>
</dbReference>
<accession>A0A267M9G4</accession>
<evidence type="ECO:0000313" key="8">
    <source>
        <dbReference type="Proteomes" id="UP000216024"/>
    </source>
</evidence>
<dbReference type="PANTHER" id="PTHR30204:SF69">
    <property type="entry name" value="MERR-FAMILY TRANSCRIPTIONAL REGULATOR"/>
    <property type="match status" value="1"/>
</dbReference>
<dbReference type="SUPFAM" id="SSF55136">
    <property type="entry name" value="Probable bacterial effector-binding domain"/>
    <property type="match status" value="1"/>
</dbReference>
<keyword evidence="2" id="KW-0805">Transcription regulation</keyword>
<evidence type="ECO:0000256" key="5">
    <source>
        <dbReference type="SAM" id="Coils"/>
    </source>
</evidence>
<dbReference type="Gene3D" id="3.20.80.10">
    <property type="entry name" value="Regulatory factor, effector binding domain"/>
    <property type="match status" value="1"/>
</dbReference>
<dbReference type="OrthoDB" id="9773308at2"/>
<dbReference type="SMART" id="SM00422">
    <property type="entry name" value="HTH_MERR"/>
    <property type="match status" value="1"/>
</dbReference>
<keyword evidence="3" id="KW-0238">DNA-binding</keyword>
<comment type="caution">
    <text evidence="7">The sequence shown here is derived from an EMBL/GenBank/DDBJ whole genome shotgun (WGS) entry which is preliminary data.</text>
</comment>
<evidence type="ECO:0000313" key="7">
    <source>
        <dbReference type="EMBL" id="PAB56204.1"/>
    </source>
</evidence>
<dbReference type="CDD" id="cd01107">
    <property type="entry name" value="HTH_BmrR"/>
    <property type="match status" value="1"/>
</dbReference>
<dbReference type="GO" id="GO:0003700">
    <property type="term" value="F:DNA-binding transcription factor activity"/>
    <property type="evidence" value="ECO:0007669"/>
    <property type="project" value="InterPro"/>
</dbReference>
<organism evidence="7 8">
    <name type="scientific">Anaeromicrobium sediminis</name>
    <dbReference type="NCBI Taxonomy" id="1478221"/>
    <lineage>
        <taxon>Bacteria</taxon>
        <taxon>Bacillati</taxon>
        <taxon>Bacillota</taxon>
        <taxon>Clostridia</taxon>
        <taxon>Peptostreptococcales</taxon>
        <taxon>Thermotaleaceae</taxon>
        <taxon>Anaeromicrobium</taxon>
    </lineage>
</organism>
<protein>
    <submittedName>
        <fullName evidence="7">Transcriptional regulator</fullName>
    </submittedName>
</protein>
<keyword evidence="4" id="KW-0804">Transcription</keyword>
<keyword evidence="1" id="KW-0678">Repressor</keyword>
<reference evidence="7 8" key="1">
    <citation type="submission" date="2017-06" db="EMBL/GenBank/DDBJ databases">
        <title>Draft genome sequence of anaerobic fermentative bacterium Anaeromicrobium sediminis DY2726D isolated from West Pacific Ocean sediments.</title>
        <authorList>
            <person name="Zeng X."/>
        </authorList>
    </citation>
    <scope>NUCLEOTIDE SEQUENCE [LARGE SCALE GENOMIC DNA]</scope>
    <source>
        <strain evidence="7 8">DY2726D</strain>
    </source>
</reference>
<dbReference type="InterPro" id="IPR000551">
    <property type="entry name" value="MerR-type_HTH_dom"/>
</dbReference>